<evidence type="ECO:0000256" key="3">
    <source>
        <dbReference type="ARBA" id="ARBA00022737"/>
    </source>
</evidence>
<evidence type="ECO:0000256" key="5">
    <source>
        <dbReference type="ARBA" id="ARBA00022989"/>
    </source>
</evidence>
<keyword evidence="8" id="KW-0732">Signal</keyword>
<dbReference type="PROSITE" id="PS00232">
    <property type="entry name" value="CADHERIN_1"/>
    <property type="match status" value="1"/>
</dbReference>
<dbReference type="EMBL" id="JARBDR010000496">
    <property type="protein sequence ID" value="KAJ8311367.1"/>
    <property type="molecule type" value="Genomic_DNA"/>
</dbReference>
<name>A0ABQ9F650_TEGGR</name>
<accession>A0ABQ9F650</accession>
<dbReference type="InterPro" id="IPR002126">
    <property type="entry name" value="Cadherin-like_dom"/>
</dbReference>
<keyword evidence="3" id="KW-0677">Repeat</keyword>
<evidence type="ECO:0000256" key="2">
    <source>
        <dbReference type="ARBA" id="ARBA00022692"/>
    </source>
</evidence>
<dbReference type="InterPro" id="IPR015919">
    <property type="entry name" value="Cadherin-like_sf"/>
</dbReference>
<evidence type="ECO:0000313" key="10">
    <source>
        <dbReference type="EMBL" id="KAJ8311367.1"/>
    </source>
</evidence>
<evidence type="ECO:0000256" key="1">
    <source>
        <dbReference type="ARBA" id="ARBA00004370"/>
    </source>
</evidence>
<keyword evidence="4 7" id="KW-0106">Calcium</keyword>
<protein>
    <recommendedName>
        <fullName evidence="9">Cadherin domain-containing protein</fullName>
    </recommendedName>
</protein>
<proteinExistence type="predicted"/>
<evidence type="ECO:0000256" key="8">
    <source>
        <dbReference type="SAM" id="SignalP"/>
    </source>
</evidence>
<gene>
    <name evidence="10" type="ORF">KUTeg_010722</name>
</gene>
<dbReference type="SUPFAM" id="SSF49313">
    <property type="entry name" value="Cadherin-like"/>
    <property type="match status" value="2"/>
</dbReference>
<dbReference type="PANTHER" id="PTHR24026">
    <property type="entry name" value="FAT ATYPICAL CADHERIN-RELATED"/>
    <property type="match status" value="1"/>
</dbReference>
<evidence type="ECO:0000313" key="11">
    <source>
        <dbReference type="Proteomes" id="UP001217089"/>
    </source>
</evidence>
<evidence type="ECO:0000256" key="4">
    <source>
        <dbReference type="ARBA" id="ARBA00022837"/>
    </source>
</evidence>
<sequence length="216" mass="23845">MEMIMRFVIFLAVFVCPVVPLISTPYSPDFHFSILEEQPIGTYVGRIQGTACPTNKIYSLFPASTPFAINQNGGITTTQLLDREKSSIYRLMVQEKCGGTTVYFTVYISILDVNDNAPIFFKSHDETLLSVNSPVGTIVYTSIAYDVDTGVNSQIQYSLQQLDPPLFAINPYTGMITLSAPMNADFRSRTLTIIATDGGIPPLSNKMTLQIHITVP</sequence>
<evidence type="ECO:0000256" key="7">
    <source>
        <dbReference type="PROSITE-ProRule" id="PRU00043"/>
    </source>
</evidence>
<feature type="domain" description="Cadherin" evidence="9">
    <location>
        <begin position="26"/>
        <end position="120"/>
    </location>
</feature>
<evidence type="ECO:0000259" key="9">
    <source>
        <dbReference type="PROSITE" id="PS50268"/>
    </source>
</evidence>
<keyword evidence="6" id="KW-0472">Membrane</keyword>
<dbReference type="PROSITE" id="PS50268">
    <property type="entry name" value="CADHERIN_2"/>
    <property type="match status" value="2"/>
</dbReference>
<keyword evidence="2" id="KW-0812">Transmembrane</keyword>
<dbReference type="PANTHER" id="PTHR24026:SF126">
    <property type="entry name" value="PROTOCADHERIN FAT 4"/>
    <property type="match status" value="1"/>
</dbReference>
<dbReference type="Proteomes" id="UP001217089">
    <property type="component" value="Unassembled WGS sequence"/>
</dbReference>
<comment type="caution">
    <text evidence="10">The sequence shown here is derived from an EMBL/GenBank/DDBJ whole genome shotgun (WGS) entry which is preliminary data.</text>
</comment>
<dbReference type="Gene3D" id="2.60.40.60">
    <property type="entry name" value="Cadherins"/>
    <property type="match status" value="2"/>
</dbReference>
<evidence type="ECO:0000256" key="6">
    <source>
        <dbReference type="ARBA" id="ARBA00023136"/>
    </source>
</evidence>
<feature type="chain" id="PRO_5046104654" description="Cadherin domain-containing protein" evidence="8">
    <location>
        <begin position="24"/>
        <end position="216"/>
    </location>
</feature>
<dbReference type="Pfam" id="PF00028">
    <property type="entry name" value="Cadherin"/>
    <property type="match status" value="1"/>
</dbReference>
<keyword evidence="11" id="KW-1185">Reference proteome</keyword>
<feature type="domain" description="Cadherin" evidence="9">
    <location>
        <begin position="132"/>
        <end position="213"/>
    </location>
</feature>
<keyword evidence="5" id="KW-1133">Transmembrane helix</keyword>
<dbReference type="InterPro" id="IPR020894">
    <property type="entry name" value="Cadherin_CS"/>
</dbReference>
<dbReference type="SMART" id="SM00112">
    <property type="entry name" value="CA"/>
    <property type="match status" value="2"/>
</dbReference>
<dbReference type="CDD" id="cd11304">
    <property type="entry name" value="Cadherin_repeat"/>
    <property type="match status" value="2"/>
</dbReference>
<comment type="subcellular location">
    <subcellularLocation>
        <location evidence="1">Membrane</location>
    </subcellularLocation>
</comment>
<reference evidence="10 11" key="1">
    <citation type="submission" date="2022-12" db="EMBL/GenBank/DDBJ databases">
        <title>Chromosome-level genome of Tegillarca granosa.</title>
        <authorList>
            <person name="Kim J."/>
        </authorList>
    </citation>
    <scope>NUCLEOTIDE SEQUENCE [LARGE SCALE GENOMIC DNA]</scope>
    <source>
        <strain evidence="10">Teg-2019</strain>
        <tissue evidence="10">Adductor muscle</tissue>
    </source>
</reference>
<organism evidence="10 11">
    <name type="scientific">Tegillarca granosa</name>
    <name type="common">Malaysian cockle</name>
    <name type="synonym">Anadara granosa</name>
    <dbReference type="NCBI Taxonomy" id="220873"/>
    <lineage>
        <taxon>Eukaryota</taxon>
        <taxon>Metazoa</taxon>
        <taxon>Spiralia</taxon>
        <taxon>Lophotrochozoa</taxon>
        <taxon>Mollusca</taxon>
        <taxon>Bivalvia</taxon>
        <taxon>Autobranchia</taxon>
        <taxon>Pteriomorphia</taxon>
        <taxon>Arcoida</taxon>
        <taxon>Arcoidea</taxon>
        <taxon>Arcidae</taxon>
        <taxon>Tegillarca</taxon>
    </lineage>
</organism>
<feature type="signal peptide" evidence="8">
    <location>
        <begin position="1"/>
        <end position="23"/>
    </location>
</feature>